<feature type="compositionally biased region" description="Basic and acidic residues" evidence="1">
    <location>
        <begin position="8"/>
        <end position="21"/>
    </location>
</feature>
<feature type="compositionally biased region" description="Basic and acidic residues" evidence="1">
    <location>
        <begin position="56"/>
        <end position="71"/>
    </location>
</feature>
<feature type="compositionally biased region" description="Basic and acidic residues" evidence="1">
    <location>
        <begin position="86"/>
        <end position="106"/>
    </location>
</feature>
<protein>
    <submittedName>
        <fullName evidence="2">Uncharacterized protein</fullName>
    </submittedName>
</protein>
<accession>A0A6J4QZP3</accession>
<organism evidence="2">
    <name type="scientific">uncultured Rubrobacteraceae bacterium</name>
    <dbReference type="NCBI Taxonomy" id="349277"/>
    <lineage>
        <taxon>Bacteria</taxon>
        <taxon>Bacillati</taxon>
        <taxon>Actinomycetota</taxon>
        <taxon>Rubrobacteria</taxon>
        <taxon>Rubrobacterales</taxon>
        <taxon>Rubrobacteraceae</taxon>
        <taxon>environmental samples</taxon>
    </lineage>
</organism>
<evidence type="ECO:0000313" key="2">
    <source>
        <dbReference type="EMBL" id="CAA9459878.1"/>
    </source>
</evidence>
<feature type="compositionally biased region" description="Basic residues" evidence="1">
    <location>
        <begin position="111"/>
        <end position="129"/>
    </location>
</feature>
<sequence>DRRRKSRKDPGQGRGRLEPGPHARCPAGDGLRDLRPRGRGGLGPGHRRDSGHRRGREGEGRGYRGQGEARHRPLGRLGLTLRRGGLRRDAGEPPTHLRTDVRRERPGPGFRGHRTRRRSRPRKHVRRSPGGRYQGPGRRRRPRDQTPL</sequence>
<name>A0A6J4QZP3_9ACTN</name>
<dbReference type="EMBL" id="CADCVG010000091">
    <property type="protein sequence ID" value="CAA9459878.1"/>
    <property type="molecule type" value="Genomic_DNA"/>
</dbReference>
<proteinExistence type="predicted"/>
<feature type="non-terminal residue" evidence="2">
    <location>
        <position position="1"/>
    </location>
</feature>
<feature type="non-terminal residue" evidence="2">
    <location>
        <position position="148"/>
    </location>
</feature>
<evidence type="ECO:0000256" key="1">
    <source>
        <dbReference type="SAM" id="MobiDB-lite"/>
    </source>
</evidence>
<feature type="region of interest" description="Disordered" evidence="1">
    <location>
        <begin position="1"/>
        <end position="148"/>
    </location>
</feature>
<dbReference type="AlphaFoldDB" id="A0A6J4QZP3"/>
<reference evidence="2" key="1">
    <citation type="submission" date="2020-02" db="EMBL/GenBank/DDBJ databases">
        <authorList>
            <person name="Meier V. D."/>
        </authorList>
    </citation>
    <scope>NUCLEOTIDE SEQUENCE</scope>
    <source>
        <strain evidence="2">AVDCRST_MAG14</strain>
    </source>
</reference>
<gene>
    <name evidence="2" type="ORF">AVDCRST_MAG14-2243</name>
</gene>